<sequence>MPSLGPLIPLTPSPSARNRPQSFAQKLKSTSKSVKGKLGYTNLTETVSTPIKKSPTSSASEHPIQLQKSSSDHKNSMTGVSSLYDYAGHRTSLSNITTTVVLRNAPAACWKTMYHLLDLYATMPETKTVSQRISVSPEATEKTVKKQLIGQHDVKMSSNRDEDDECINTPLPPPDIVTTERSRLVVFGVAKIQKTRLLATLSGLKLEAEIGSLHSSATWRKKSRAALECSHTGQVGRAMIVLLEGAAPSQ</sequence>
<dbReference type="OrthoDB" id="10051416at2759"/>
<dbReference type="AlphaFoldDB" id="A0A9Q0MM69"/>
<feature type="region of interest" description="Disordered" evidence="1">
    <location>
        <begin position="1"/>
        <end position="77"/>
    </location>
</feature>
<gene>
    <name evidence="3" type="ORF">Bhyg_16394</name>
</gene>
<name>A0A9Q0MM69_9DIPT</name>
<dbReference type="InterPro" id="IPR033616">
    <property type="entry name" value="BLTP1"/>
</dbReference>
<dbReference type="InterPro" id="IPR056741">
    <property type="entry name" value="BLTP1_M"/>
</dbReference>
<evidence type="ECO:0000259" key="2">
    <source>
        <dbReference type="Pfam" id="PF25039"/>
    </source>
</evidence>
<keyword evidence="3" id="KW-0812">Transmembrane</keyword>
<feature type="region of interest" description="Disordered" evidence="1">
    <location>
        <begin position="151"/>
        <end position="173"/>
    </location>
</feature>
<feature type="domain" description="Bridge-like lipid transfer protein family member 1 middle region" evidence="2">
    <location>
        <begin position="85"/>
        <end position="248"/>
    </location>
</feature>
<dbReference type="EMBL" id="WJQU01003418">
    <property type="protein sequence ID" value="KAJ6625032.1"/>
    <property type="molecule type" value="Genomic_DNA"/>
</dbReference>
<keyword evidence="4" id="KW-1185">Reference proteome</keyword>
<feature type="non-terminal residue" evidence="3">
    <location>
        <position position="1"/>
    </location>
</feature>
<dbReference type="GO" id="GO:0098793">
    <property type="term" value="C:presynapse"/>
    <property type="evidence" value="ECO:0007669"/>
    <property type="project" value="GOC"/>
</dbReference>
<dbReference type="Pfam" id="PF25039">
    <property type="entry name" value="BLTP1_M"/>
    <property type="match status" value="1"/>
</dbReference>
<protein>
    <submittedName>
        <fullName evidence="3">Transmembrane protein</fullName>
    </submittedName>
</protein>
<proteinExistence type="predicted"/>
<reference evidence="3" key="1">
    <citation type="submission" date="2022-07" db="EMBL/GenBank/DDBJ databases">
        <authorList>
            <person name="Trinca V."/>
            <person name="Uliana J.V.C."/>
            <person name="Torres T.T."/>
            <person name="Ward R.J."/>
            <person name="Monesi N."/>
        </authorList>
    </citation>
    <scope>NUCLEOTIDE SEQUENCE</scope>
    <source>
        <strain evidence="3">HSMRA1968</strain>
        <tissue evidence="3">Whole embryos</tissue>
    </source>
</reference>
<feature type="compositionally biased region" description="Polar residues" evidence="1">
    <location>
        <begin position="13"/>
        <end position="33"/>
    </location>
</feature>
<keyword evidence="3" id="KW-0472">Membrane</keyword>
<evidence type="ECO:0000256" key="1">
    <source>
        <dbReference type="SAM" id="MobiDB-lite"/>
    </source>
</evidence>
<accession>A0A9Q0MM69</accession>
<dbReference type="GO" id="GO:0048488">
    <property type="term" value="P:synaptic vesicle endocytosis"/>
    <property type="evidence" value="ECO:0007669"/>
    <property type="project" value="TreeGrafter"/>
</dbReference>
<evidence type="ECO:0000313" key="3">
    <source>
        <dbReference type="EMBL" id="KAJ6625032.1"/>
    </source>
</evidence>
<feature type="compositionally biased region" description="Polar residues" evidence="1">
    <location>
        <begin position="41"/>
        <end position="60"/>
    </location>
</feature>
<evidence type="ECO:0000313" key="4">
    <source>
        <dbReference type="Proteomes" id="UP001151699"/>
    </source>
</evidence>
<comment type="caution">
    <text evidence="3">The sequence shown here is derived from an EMBL/GenBank/DDBJ whole genome shotgun (WGS) entry which is preliminary data.</text>
</comment>
<dbReference type="PANTHER" id="PTHR31640">
    <property type="entry name" value="TRANSMEMBRANE PROTEIN KIAA1109"/>
    <property type="match status" value="1"/>
</dbReference>
<dbReference type="Proteomes" id="UP001151699">
    <property type="component" value="Unassembled WGS sequence"/>
</dbReference>
<dbReference type="PANTHER" id="PTHR31640:SF1">
    <property type="entry name" value="BRIDGE-LIKE LIPID TRANSFER PROTEIN FAMILY MEMBER 1"/>
    <property type="match status" value="1"/>
</dbReference>
<organism evidence="3 4">
    <name type="scientific">Pseudolycoriella hygida</name>
    <dbReference type="NCBI Taxonomy" id="35572"/>
    <lineage>
        <taxon>Eukaryota</taxon>
        <taxon>Metazoa</taxon>
        <taxon>Ecdysozoa</taxon>
        <taxon>Arthropoda</taxon>
        <taxon>Hexapoda</taxon>
        <taxon>Insecta</taxon>
        <taxon>Pterygota</taxon>
        <taxon>Neoptera</taxon>
        <taxon>Endopterygota</taxon>
        <taxon>Diptera</taxon>
        <taxon>Nematocera</taxon>
        <taxon>Sciaroidea</taxon>
        <taxon>Sciaridae</taxon>
        <taxon>Pseudolycoriella</taxon>
    </lineage>
</organism>